<reference evidence="2" key="1">
    <citation type="submission" date="2014-03" db="EMBL/GenBank/DDBJ databases">
        <authorList>
            <person name="Aksoy S."/>
            <person name="Warren W."/>
            <person name="Wilson R.K."/>
        </authorList>
    </citation>
    <scope>NUCLEOTIDE SEQUENCE [LARGE SCALE GENOMIC DNA]</scope>
    <source>
        <strain evidence="2">IAEA</strain>
    </source>
</reference>
<dbReference type="VEuPathDB" id="VectorBase:GPAI045636"/>
<sequence length="251" mass="28844">MTKEVNSIDATEGARDDKNNKTIVDIIFEDFSTTPFNSPTASPERNLERSPLFILLEKPKRYYSRKEKVKSNLEEKFKAAIDDMNMNTCSSSLLQCKNGKHLLNDPISEDHCYDDIGKEDTYNVNETLVSSNQCTTGISKTYHWDEDDNDLFASISTQEILEHNEKINNNFPNISKFPVNKQITQGFQIANGKKISISEEGQKSVQNILREFQDNLRETDSETELKDIKARISNKSMESKFRKTANRKVRK</sequence>
<reference evidence="1" key="2">
    <citation type="submission" date="2020-05" db="UniProtKB">
        <authorList>
            <consortium name="EnsemblMetazoa"/>
        </authorList>
    </citation>
    <scope>IDENTIFICATION</scope>
    <source>
        <strain evidence="1">IAEA</strain>
    </source>
</reference>
<dbReference type="EnsemblMetazoa" id="GPAI045636-RA">
    <property type="protein sequence ID" value="GPAI045636-PA"/>
    <property type="gene ID" value="GPAI045636"/>
</dbReference>
<evidence type="ECO:0000313" key="1">
    <source>
        <dbReference type="EnsemblMetazoa" id="GPAI045636-PA"/>
    </source>
</evidence>
<organism evidence="1 2">
    <name type="scientific">Glossina pallidipes</name>
    <name type="common">Tsetse fly</name>
    <dbReference type="NCBI Taxonomy" id="7398"/>
    <lineage>
        <taxon>Eukaryota</taxon>
        <taxon>Metazoa</taxon>
        <taxon>Ecdysozoa</taxon>
        <taxon>Arthropoda</taxon>
        <taxon>Hexapoda</taxon>
        <taxon>Insecta</taxon>
        <taxon>Pterygota</taxon>
        <taxon>Neoptera</taxon>
        <taxon>Endopterygota</taxon>
        <taxon>Diptera</taxon>
        <taxon>Brachycera</taxon>
        <taxon>Muscomorpha</taxon>
        <taxon>Hippoboscoidea</taxon>
        <taxon>Glossinidae</taxon>
        <taxon>Glossina</taxon>
    </lineage>
</organism>
<dbReference type="Proteomes" id="UP000092445">
    <property type="component" value="Unassembled WGS sequence"/>
</dbReference>
<dbReference type="AlphaFoldDB" id="A0A1B0AH73"/>
<evidence type="ECO:0000313" key="2">
    <source>
        <dbReference type="Proteomes" id="UP000092445"/>
    </source>
</evidence>
<proteinExistence type="predicted"/>
<keyword evidence="2" id="KW-1185">Reference proteome</keyword>
<dbReference type="InterPro" id="IPR002093">
    <property type="entry name" value="BRCA2_repeat"/>
</dbReference>
<dbReference type="PROSITE" id="PS50138">
    <property type="entry name" value="BRCA2_REPEAT"/>
    <property type="match status" value="1"/>
</dbReference>
<name>A0A1B0AH73_GLOPL</name>
<accession>A0A1B0AH73</accession>
<protein>
    <submittedName>
        <fullName evidence="1">Uncharacterized protein</fullName>
    </submittedName>
</protein>